<evidence type="ECO:0000313" key="5">
    <source>
        <dbReference type="Proteomes" id="UP000199350"/>
    </source>
</evidence>
<dbReference type="OrthoDB" id="9802676at2"/>
<dbReference type="PROSITE" id="PS00903">
    <property type="entry name" value="CYT_DCMP_DEAMINASES_1"/>
    <property type="match status" value="1"/>
</dbReference>
<dbReference type="Proteomes" id="UP000199350">
    <property type="component" value="Chromosome I"/>
</dbReference>
<dbReference type="PANTHER" id="PTHR11079:SF161">
    <property type="entry name" value="CMP_DCMP-TYPE DEAMINASE DOMAIN-CONTAINING PROTEIN"/>
    <property type="match status" value="1"/>
</dbReference>
<dbReference type="PANTHER" id="PTHR11079">
    <property type="entry name" value="CYTOSINE DEAMINASE FAMILY MEMBER"/>
    <property type="match status" value="1"/>
</dbReference>
<gene>
    <name evidence="4" type="ORF">SAMN04488535_0858</name>
</gene>
<dbReference type="Pfam" id="PF00383">
    <property type="entry name" value="dCMP_cyt_deam_1"/>
    <property type="match status" value="1"/>
</dbReference>
<dbReference type="InterPro" id="IPR016193">
    <property type="entry name" value="Cytidine_deaminase-like"/>
</dbReference>
<proteinExistence type="predicted"/>
<dbReference type="STRING" id="38302.SAMN04488535_0858"/>
<dbReference type="CDD" id="cd01285">
    <property type="entry name" value="nucleoside_deaminase"/>
    <property type="match status" value="1"/>
</dbReference>
<dbReference type="InterPro" id="IPR016192">
    <property type="entry name" value="APOBEC/CMP_deaminase_Zn-bd"/>
</dbReference>
<sequence>MDHLQRAIEIATESAGSDGGPFGCVIVTERGVYEGRNDVVARHDPTAHAEIQAIREACRAEGTHDLTGAVLYASGQPCPMCFAAIHWARIDTVLYAATNDQAAAAGFDDSFISEVACGNADGPVAFRHAPQDNDNAPFDAWAANDDRVQY</sequence>
<protein>
    <submittedName>
        <fullName evidence="4">Guanine deaminase</fullName>
    </submittedName>
</protein>
<evidence type="ECO:0000259" key="3">
    <source>
        <dbReference type="PROSITE" id="PS51747"/>
    </source>
</evidence>
<dbReference type="InterPro" id="IPR002125">
    <property type="entry name" value="CMP_dCMP_dom"/>
</dbReference>
<evidence type="ECO:0000256" key="2">
    <source>
        <dbReference type="ARBA" id="ARBA00022833"/>
    </source>
</evidence>
<name>A0A1G9N3U1_9CORY</name>
<keyword evidence="5" id="KW-1185">Reference proteome</keyword>
<dbReference type="RefSeq" id="WP_092149222.1">
    <property type="nucleotide sequence ID" value="NZ_LT629700.1"/>
</dbReference>
<dbReference type="GO" id="GO:0008270">
    <property type="term" value="F:zinc ion binding"/>
    <property type="evidence" value="ECO:0007669"/>
    <property type="project" value="InterPro"/>
</dbReference>
<dbReference type="GO" id="GO:0047974">
    <property type="term" value="F:guanosine deaminase activity"/>
    <property type="evidence" value="ECO:0007669"/>
    <property type="project" value="TreeGrafter"/>
</dbReference>
<evidence type="ECO:0000313" key="4">
    <source>
        <dbReference type="EMBL" id="SDL81158.1"/>
    </source>
</evidence>
<dbReference type="GO" id="GO:0006152">
    <property type="term" value="P:purine nucleoside catabolic process"/>
    <property type="evidence" value="ECO:0007669"/>
    <property type="project" value="TreeGrafter"/>
</dbReference>
<keyword evidence="2" id="KW-0862">Zinc</keyword>
<dbReference type="PROSITE" id="PS51747">
    <property type="entry name" value="CYT_DCMP_DEAMINASES_2"/>
    <property type="match status" value="1"/>
</dbReference>
<keyword evidence="1" id="KW-0479">Metal-binding</keyword>
<dbReference type="Gene3D" id="3.40.140.10">
    <property type="entry name" value="Cytidine Deaminase, domain 2"/>
    <property type="match status" value="1"/>
</dbReference>
<dbReference type="AlphaFoldDB" id="A0A1G9N3U1"/>
<reference evidence="5" key="1">
    <citation type="submission" date="2016-10" db="EMBL/GenBank/DDBJ databases">
        <authorList>
            <person name="Varghese N."/>
            <person name="Submissions S."/>
        </authorList>
    </citation>
    <scope>NUCLEOTIDE SEQUENCE [LARGE SCALE GENOMIC DNA]</scope>
    <source>
        <strain evidence="5">DSM 20632</strain>
    </source>
</reference>
<dbReference type="EMBL" id="LT629700">
    <property type="protein sequence ID" value="SDL81158.1"/>
    <property type="molecule type" value="Genomic_DNA"/>
</dbReference>
<accession>A0A1G9N3U1</accession>
<evidence type="ECO:0000256" key="1">
    <source>
        <dbReference type="ARBA" id="ARBA00022723"/>
    </source>
</evidence>
<organism evidence="4 5">
    <name type="scientific">Corynebacterium mycetoides</name>
    <dbReference type="NCBI Taxonomy" id="38302"/>
    <lineage>
        <taxon>Bacteria</taxon>
        <taxon>Bacillati</taxon>
        <taxon>Actinomycetota</taxon>
        <taxon>Actinomycetes</taxon>
        <taxon>Mycobacteriales</taxon>
        <taxon>Corynebacteriaceae</taxon>
        <taxon>Corynebacterium</taxon>
    </lineage>
</organism>
<feature type="domain" description="CMP/dCMP-type deaminase" evidence="3">
    <location>
        <begin position="1"/>
        <end position="114"/>
    </location>
</feature>
<dbReference type="SUPFAM" id="SSF53927">
    <property type="entry name" value="Cytidine deaminase-like"/>
    <property type="match status" value="1"/>
</dbReference>